<protein>
    <submittedName>
        <fullName evidence="3">Transposase InsO family protein</fullName>
    </submittedName>
</protein>
<name>A0A4R6DBT0_9MICO</name>
<evidence type="ECO:0000259" key="2">
    <source>
        <dbReference type="PROSITE" id="PS50994"/>
    </source>
</evidence>
<evidence type="ECO:0000313" key="3">
    <source>
        <dbReference type="EMBL" id="TDN41379.1"/>
    </source>
</evidence>
<dbReference type="Proteomes" id="UP000295764">
    <property type="component" value="Unassembled WGS sequence"/>
</dbReference>
<reference evidence="3 4" key="1">
    <citation type="submission" date="2019-03" db="EMBL/GenBank/DDBJ databases">
        <title>Genomic analyses of the natural microbiome of Caenorhabditis elegans.</title>
        <authorList>
            <person name="Samuel B."/>
        </authorList>
    </citation>
    <scope>NUCLEOTIDE SEQUENCE [LARGE SCALE GENOMIC DNA]</scope>
    <source>
        <strain evidence="3 4">JUb65</strain>
    </source>
</reference>
<proteinExistence type="predicted"/>
<dbReference type="OrthoDB" id="4281720at2"/>
<dbReference type="Pfam" id="PF13333">
    <property type="entry name" value="rve_2"/>
    <property type="match status" value="1"/>
</dbReference>
<dbReference type="AlphaFoldDB" id="A0A4R6DBT0"/>
<accession>A0A4R6DBT0</accession>
<dbReference type="Pfam" id="PF13276">
    <property type="entry name" value="HTH_21"/>
    <property type="match status" value="1"/>
</dbReference>
<comment type="function">
    <text evidence="1">Involved in the transposition of the insertion sequence.</text>
</comment>
<dbReference type="Pfam" id="PF00665">
    <property type="entry name" value="rve"/>
    <property type="match status" value="1"/>
</dbReference>
<dbReference type="InterPro" id="IPR001584">
    <property type="entry name" value="Integrase_cat-core"/>
</dbReference>
<sequence length="280" mass="31713">MKTAAVAACKAEHSLQTLLQIAGLARSTFFYQQARSREPDRHADTADAIRAIFVRTKGRYGHRRIHAELRRTGPVAKKTVLALMRRHDLVCPVRRRRRYSSYGGEVGKVAANLLNRDFTSTAPNQKWVTDVTEFRVGEHKLYLSPVMDLFDRQIIAYRTGTSPTLELTHGSLRDALHTALGAAPLVHSDQGIHYQHRSWRSLLAAAGASQSMSRKGNCHDNAIIENFFGHLKAEMFHPTRFDNITTLDTAIHDYITWWNTDRSQARLEGMSPVQYRAHAL</sequence>
<dbReference type="EMBL" id="SNVW01000024">
    <property type="protein sequence ID" value="TDN41379.1"/>
    <property type="molecule type" value="Genomic_DNA"/>
</dbReference>
<organism evidence="3 4">
    <name type="scientific">Curtobacterium flaccumfaciens</name>
    <dbReference type="NCBI Taxonomy" id="2035"/>
    <lineage>
        <taxon>Bacteria</taxon>
        <taxon>Bacillati</taxon>
        <taxon>Actinomycetota</taxon>
        <taxon>Actinomycetes</taxon>
        <taxon>Micrococcales</taxon>
        <taxon>Microbacteriaceae</taxon>
        <taxon>Curtobacterium</taxon>
    </lineage>
</organism>
<dbReference type="InterPro" id="IPR048020">
    <property type="entry name" value="Transpos_IS3"/>
</dbReference>
<feature type="domain" description="Integrase catalytic" evidence="2">
    <location>
        <begin position="119"/>
        <end position="280"/>
    </location>
</feature>
<dbReference type="PANTHER" id="PTHR46889:SF4">
    <property type="entry name" value="TRANSPOSASE INSO FOR INSERTION SEQUENCE ELEMENT IS911B-RELATED"/>
    <property type="match status" value="1"/>
</dbReference>
<dbReference type="RefSeq" id="WP_133521326.1">
    <property type="nucleotide sequence ID" value="NZ_SNVW01000024.1"/>
</dbReference>
<dbReference type="PANTHER" id="PTHR46889">
    <property type="entry name" value="TRANSPOSASE INSF FOR INSERTION SEQUENCE IS3B-RELATED"/>
    <property type="match status" value="1"/>
</dbReference>
<evidence type="ECO:0000313" key="4">
    <source>
        <dbReference type="Proteomes" id="UP000295764"/>
    </source>
</evidence>
<dbReference type="InterPro" id="IPR050900">
    <property type="entry name" value="Transposase_IS3/IS150/IS904"/>
</dbReference>
<dbReference type="InterPro" id="IPR012337">
    <property type="entry name" value="RNaseH-like_sf"/>
</dbReference>
<gene>
    <name evidence="3" type="ORF">EDF64_1241</name>
</gene>
<dbReference type="PROSITE" id="PS50994">
    <property type="entry name" value="INTEGRASE"/>
    <property type="match status" value="1"/>
</dbReference>
<dbReference type="SUPFAM" id="SSF53098">
    <property type="entry name" value="Ribonuclease H-like"/>
    <property type="match status" value="1"/>
</dbReference>
<feature type="non-terminal residue" evidence="3">
    <location>
        <position position="280"/>
    </location>
</feature>
<dbReference type="NCBIfam" id="NF033516">
    <property type="entry name" value="transpos_IS3"/>
    <property type="match status" value="1"/>
</dbReference>
<dbReference type="InterPro" id="IPR036397">
    <property type="entry name" value="RNaseH_sf"/>
</dbReference>
<comment type="caution">
    <text evidence="3">The sequence shown here is derived from an EMBL/GenBank/DDBJ whole genome shotgun (WGS) entry which is preliminary data.</text>
</comment>
<dbReference type="GO" id="GO:0015074">
    <property type="term" value="P:DNA integration"/>
    <property type="evidence" value="ECO:0007669"/>
    <property type="project" value="InterPro"/>
</dbReference>
<dbReference type="GO" id="GO:0003676">
    <property type="term" value="F:nucleic acid binding"/>
    <property type="evidence" value="ECO:0007669"/>
    <property type="project" value="InterPro"/>
</dbReference>
<dbReference type="Gene3D" id="3.30.420.10">
    <property type="entry name" value="Ribonuclease H-like superfamily/Ribonuclease H"/>
    <property type="match status" value="1"/>
</dbReference>
<dbReference type="InterPro" id="IPR025948">
    <property type="entry name" value="HTH-like_dom"/>
</dbReference>
<evidence type="ECO:0000256" key="1">
    <source>
        <dbReference type="ARBA" id="ARBA00002286"/>
    </source>
</evidence>